<dbReference type="InterPro" id="IPR005225">
    <property type="entry name" value="Small_GTP-bd"/>
</dbReference>
<dbReference type="NCBIfam" id="TIGR00231">
    <property type="entry name" value="small_GTP"/>
    <property type="match status" value="1"/>
</dbReference>
<evidence type="ECO:0000313" key="3">
    <source>
        <dbReference type="Proteomes" id="UP001149090"/>
    </source>
</evidence>
<dbReference type="PRINTS" id="PR00449">
    <property type="entry name" value="RASTRNSFRMNG"/>
</dbReference>
<comment type="caution">
    <text evidence="2">The sequence shown here is derived from an EMBL/GenBank/DDBJ whole genome shotgun (WGS) entry which is preliminary data.</text>
</comment>
<dbReference type="SUPFAM" id="SSF52540">
    <property type="entry name" value="P-loop containing nucleoside triphosphate hydrolases"/>
    <property type="match status" value="1"/>
</dbReference>
<keyword evidence="3" id="KW-1185">Reference proteome</keyword>
<dbReference type="CDD" id="cd00154">
    <property type="entry name" value="Rab"/>
    <property type="match status" value="1"/>
</dbReference>
<dbReference type="InterPro" id="IPR001806">
    <property type="entry name" value="Small_GTPase"/>
</dbReference>
<dbReference type="OMA" id="KWVNEVE"/>
<dbReference type="SMART" id="SM00176">
    <property type="entry name" value="RAN"/>
    <property type="match status" value="1"/>
</dbReference>
<evidence type="ECO:0000313" key="2">
    <source>
        <dbReference type="EMBL" id="KAJ5074774.1"/>
    </source>
</evidence>
<dbReference type="AlphaFoldDB" id="A0A9Q0RDI8"/>
<dbReference type="InterPro" id="IPR027417">
    <property type="entry name" value="P-loop_NTPase"/>
</dbReference>
<dbReference type="Gene3D" id="3.40.50.300">
    <property type="entry name" value="P-loop containing nucleotide triphosphate hydrolases"/>
    <property type="match status" value="1"/>
</dbReference>
<dbReference type="GO" id="GO:0003924">
    <property type="term" value="F:GTPase activity"/>
    <property type="evidence" value="ECO:0007669"/>
    <property type="project" value="InterPro"/>
</dbReference>
<proteinExistence type="predicted"/>
<name>A0A9Q0RDI8_ANAIG</name>
<gene>
    <name evidence="2" type="ORF">M0811_07817</name>
</gene>
<dbReference type="SMART" id="SM00173">
    <property type="entry name" value="RAS"/>
    <property type="match status" value="1"/>
</dbReference>
<dbReference type="FunFam" id="3.40.50.300:FF:000808">
    <property type="entry name" value="Small GTP-binding protein, putative"/>
    <property type="match status" value="1"/>
</dbReference>
<dbReference type="EMBL" id="JAPDFW010000068">
    <property type="protein sequence ID" value="KAJ5074774.1"/>
    <property type="molecule type" value="Genomic_DNA"/>
</dbReference>
<accession>A0A9Q0RDI8</accession>
<dbReference type="PROSITE" id="PS51419">
    <property type="entry name" value="RAB"/>
    <property type="match status" value="1"/>
</dbReference>
<reference evidence="2" key="1">
    <citation type="submission" date="2022-10" db="EMBL/GenBank/DDBJ databases">
        <title>Novel sulphate-reducing endosymbionts in the free-living metamonad Anaeramoeba.</title>
        <authorList>
            <person name="Jerlstrom-Hultqvist J."/>
            <person name="Cepicka I."/>
            <person name="Gallot-Lavallee L."/>
            <person name="Salas-Leiva D."/>
            <person name="Curtis B.A."/>
            <person name="Zahonova K."/>
            <person name="Pipaliya S."/>
            <person name="Dacks J."/>
            <person name="Roger A.J."/>
        </authorList>
    </citation>
    <scope>NUCLEOTIDE SEQUENCE</scope>
    <source>
        <strain evidence="2">BMAN</strain>
    </source>
</reference>
<organism evidence="2 3">
    <name type="scientific">Anaeramoeba ignava</name>
    <name type="common">Anaerobic marine amoeba</name>
    <dbReference type="NCBI Taxonomy" id="1746090"/>
    <lineage>
        <taxon>Eukaryota</taxon>
        <taxon>Metamonada</taxon>
        <taxon>Anaeramoebidae</taxon>
        <taxon>Anaeramoeba</taxon>
    </lineage>
</organism>
<dbReference type="Proteomes" id="UP001149090">
    <property type="component" value="Unassembled WGS sequence"/>
</dbReference>
<dbReference type="OrthoDB" id="63533at2759"/>
<dbReference type="GO" id="GO:0005525">
    <property type="term" value="F:GTP binding"/>
    <property type="evidence" value="ECO:0007669"/>
    <property type="project" value="InterPro"/>
</dbReference>
<dbReference type="Pfam" id="PF00071">
    <property type="entry name" value="Ras"/>
    <property type="match status" value="1"/>
</dbReference>
<sequence length="209" mass="23388">MDGDLELEDSIDGYNSVKIVMLGESGVGKTSLALRFIEGVFPAPKPTIAVSYFSKKLFIDTQMIVAKIWDTSGQERFRSLVPLYYRGASSAVVVFDITSMETFQTLKFWVEELKSNIEGEIKIFVVANKCDLEKNRQVSKEESMNYAKSIGAKFFQTSALSGECVQELFRDACIQGISITDNKSLQNQNNAQLEPKEDMTNQNPPSFCC</sequence>
<dbReference type="PROSITE" id="PS51421">
    <property type="entry name" value="RAS"/>
    <property type="match status" value="1"/>
</dbReference>
<dbReference type="SMART" id="SM00174">
    <property type="entry name" value="RHO"/>
    <property type="match status" value="1"/>
</dbReference>
<dbReference type="PANTHER" id="PTHR47978">
    <property type="match status" value="1"/>
</dbReference>
<keyword evidence="1" id="KW-0547">Nucleotide-binding</keyword>
<evidence type="ECO:0000256" key="1">
    <source>
        <dbReference type="ARBA" id="ARBA00022741"/>
    </source>
</evidence>
<dbReference type="SMART" id="SM00175">
    <property type="entry name" value="RAB"/>
    <property type="match status" value="1"/>
</dbReference>
<protein>
    <submittedName>
        <fullName evidence="2">Ras-related protein rab-5c</fullName>
    </submittedName>
</protein>